<dbReference type="EMBL" id="JAGFOA010000001">
    <property type="protein sequence ID" value="MBO3662264.1"/>
    <property type="molecule type" value="Genomic_DNA"/>
</dbReference>
<evidence type="ECO:0000313" key="2">
    <source>
        <dbReference type="Proteomes" id="UP000680132"/>
    </source>
</evidence>
<name>A0A939TSU4_9MICO</name>
<dbReference type="Proteomes" id="UP000680132">
    <property type="component" value="Unassembled WGS sequence"/>
</dbReference>
<sequence>MLAGLADVTGAALRGFFSLLRRVRHPRPIHPHGLVLTGRATWIRGAAPSGIDWIDDEREEPVEVTARLSRGIGLPAGLADVLGLAVRFHTVEGGHADVLLATTGIGFPSRFLLAPRRTPTRAIFGSLLPYRSPQGPVMICARGVPSRTLPADLRSLRRSLEQQPWRVRIYHAAPTGKWHPFAELVLRPAAEQDSAALRFDPVGHPLPGSTTYPWVRRVRDPSYRAAQGGTSR</sequence>
<dbReference type="RefSeq" id="WP_208499961.1">
    <property type="nucleotide sequence ID" value="NZ_JAGFOA010000001.1"/>
</dbReference>
<proteinExistence type="predicted"/>
<reference evidence="1" key="1">
    <citation type="submission" date="2021-03" db="EMBL/GenBank/DDBJ databases">
        <title>Microbacterium sp. nov., a novel actinobacterium isolated from cow dung.</title>
        <authorList>
            <person name="Zhang L."/>
        </authorList>
    </citation>
    <scope>NUCLEOTIDE SEQUENCE</scope>
    <source>
        <strain evidence="1">NEAU-LLB</strain>
    </source>
</reference>
<evidence type="ECO:0008006" key="3">
    <source>
        <dbReference type="Google" id="ProtNLM"/>
    </source>
</evidence>
<organism evidence="1 2">
    <name type="scientific">Microbacterium stercoris</name>
    <dbReference type="NCBI Taxonomy" id="2820289"/>
    <lineage>
        <taxon>Bacteria</taxon>
        <taxon>Bacillati</taxon>
        <taxon>Actinomycetota</taxon>
        <taxon>Actinomycetes</taxon>
        <taxon>Micrococcales</taxon>
        <taxon>Microbacteriaceae</taxon>
        <taxon>Microbacterium</taxon>
    </lineage>
</organism>
<dbReference type="InterPro" id="IPR020835">
    <property type="entry name" value="Catalase_sf"/>
</dbReference>
<keyword evidence="2" id="KW-1185">Reference proteome</keyword>
<dbReference type="AlphaFoldDB" id="A0A939TSU4"/>
<gene>
    <name evidence="1" type="ORF">J5V96_01920</name>
</gene>
<dbReference type="GO" id="GO:0020037">
    <property type="term" value="F:heme binding"/>
    <property type="evidence" value="ECO:0007669"/>
    <property type="project" value="InterPro"/>
</dbReference>
<dbReference type="SUPFAM" id="SSF56634">
    <property type="entry name" value="Heme-dependent catalase-like"/>
    <property type="match status" value="1"/>
</dbReference>
<accession>A0A939TSU4</accession>
<comment type="caution">
    <text evidence="1">The sequence shown here is derived from an EMBL/GenBank/DDBJ whole genome shotgun (WGS) entry which is preliminary data.</text>
</comment>
<protein>
    <recommendedName>
        <fullName evidence="3">Phosphodiesterase</fullName>
    </recommendedName>
</protein>
<evidence type="ECO:0000313" key="1">
    <source>
        <dbReference type="EMBL" id="MBO3662264.1"/>
    </source>
</evidence>